<feature type="domain" description="Type III secretion system flagellar brake protein YcgR PilZN" evidence="2">
    <location>
        <begin position="8"/>
        <end position="89"/>
    </location>
</feature>
<dbReference type="Pfam" id="PF12945">
    <property type="entry name" value="PilZNR"/>
    <property type="match status" value="1"/>
</dbReference>
<gene>
    <name evidence="3" type="ORF">IO99_01345</name>
</gene>
<dbReference type="eggNOG" id="COG5581">
    <property type="taxonomic scope" value="Bacteria"/>
</dbReference>
<dbReference type="Pfam" id="PF07238">
    <property type="entry name" value="PilZ"/>
    <property type="match status" value="1"/>
</dbReference>
<keyword evidence="4" id="KW-1185">Reference proteome</keyword>
<evidence type="ECO:0000313" key="3">
    <source>
        <dbReference type="EMBL" id="KEZ88834.1"/>
    </source>
</evidence>
<reference evidence="3 4" key="1">
    <citation type="submission" date="2014-07" db="EMBL/GenBank/DDBJ databases">
        <title>Draft genome of Clostridium sulfidigenes 113A isolated from sediments associated with methane hydrate from Krishna Godavari basin.</title>
        <authorList>
            <person name="Honkalas V.S."/>
            <person name="Dabir A.P."/>
            <person name="Arora P."/>
            <person name="Dhakephalkar P.K."/>
        </authorList>
    </citation>
    <scope>NUCLEOTIDE SEQUENCE [LARGE SCALE GENOMIC DNA]</scope>
    <source>
        <strain evidence="3 4">113A</strain>
    </source>
</reference>
<protein>
    <recommendedName>
        <fullName evidence="5">Pilus assembly protein PilZ</fullName>
    </recommendedName>
</protein>
<dbReference type="Proteomes" id="UP000028542">
    <property type="component" value="Unassembled WGS sequence"/>
</dbReference>
<comment type="caution">
    <text evidence="3">The sequence shown here is derived from an EMBL/GenBank/DDBJ whole genome shotgun (WGS) entry which is preliminary data.</text>
</comment>
<evidence type="ECO:0000313" key="4">
    <source>
        <dbReference type="Proteomes" id="UP000028542"/>
    </source>
</evidence>
<dbReference type="RefSeq" id="WP_035129264.1">
    <property type="nucleotide sequence ID" value="NZ_JPMD01000001.1"/>
</dbReference>
<dbReference type="GO" id="GO:0035438">
    <property type="term" value="F:cyclic-di-GMP binding"/>
    <property type="evidence" value="ECO:0007669"/>
    <property type="project" value="InterPro"/>
</dbReference>
<dbReference type="AlphaFoldDB" id="A0A084JIQ0"/>
<accession>A0A084JIQ0</accession>
<sequence length="219" mass="25416">MKANNMIEINNKIEIYTKNRELAKSIIQDIDEDGIYIAIATPILNGINYPLSTGDTVMCNYNDGKGNIYNFQAKVKGRKFDKIALIILERESELQKVQRRDYVRIPFINVMRYSPIDKYNESILKDIENCNYTEGQTLDLSGGGIRIKIKESLNLGQLVMLNTKINNEDILALGKIVRDETQNKNEYVYGVKFQFIDDKVRENIIQFIFKNMRKLMKTK</sequence>
<name>A0A084JIQ0_9CLOT</name>
<dbReference type="EMBL" id="JPMD01000001">
    <property type="protein sequence ID" value="KEZ88834.1"/>
    <property type="molecule type" value="Genomic_DNA"/>
</dbReference>
<dbReference type="SUPFAM" id="SSF141371">
    <property type="entry name" value="PilZ domain-like"/>
    <property type="match status" value="1"/>
</dbReference>
<dbReference type="Gene3D" id="2.40.10.220">
    <property type="entry name" value="predicted glycosyltransferase like domains"/>
    <property type="match status" value="1"/>
</dbReference>
<evidence type="ECO:0000259" key="2">
    <source>
        <dbReference type="Pfam" id="PF12945"/>
    </source>
</evidence>
<organism evidence="3 4">
    <name type="scientific">Clostridium sulfidigenes</name>
    <dbReference type="NCBI Taxonomy" id="318464"/>
    <lineage>
        <taxon>Bacteria</taxon>
        <taxon>Bacillati</taxon>
        <taxon>Bacillota</taxon>
        <taxon>Clostridia</taxon>
        <taxon>Eubacteriales</taxon>
        <taxon>Clostridiaceae</taxon>
        <taxon>Clostridium</taxon>
    </lineage>
</organism>
<feature type="domain" description="PilZ" evidence="1">
    <location>
        <begin position="98"/>
        <end position="209"/>
    </location>
</feature>
<evidence type="ECO:0000259" key="1">
    <source>
        <dbReference type="Pfam" id="PF07238"/>
    </source>
</evidence>
<proteinExistence type="predicted"/>
<dbReference type="InterPro" id="IPR009875">
    <property type="entry name" value="PilZ_domain"/>
</dbReference>
<evidence type="ECO:0008006" key="5">
    <source>
        <dbReference type="Google" id="ProtNLM"/>
    </source>
</evidence>
<dbReference type="STRING" id="318464.IO99_01345"/>
<dbReference type="InterPro" id="IPR009926">
    <property type="entry name" value="T3SS_YcgR_PilZN"/>
</dbReference>